<dbReference type="EC" id="3.1.26.5" evidence="7 8"/>
<dbReference type="PANTHER" id="PTHR33992">
    <property type="entry name" value="RIBONUCLEASE P PROTEIN COMPONENT"/>
    <property type="match status" value="1"/>
</dbReference>
<dbReference type="FunFam" id="3.30.230.10:FF:000021">
    <property type="entry name" value="Ribonuclease P protein component"/>
    <property type="match status" value="1"/>
</dbReference>
<organism evidence="9 10">
    <name type="scientific">Laceyella tengchongensis</name>
    <dbReference type="NCBI Taxonomy" id="574699"/>
    <lineage>
        <taxon>Bacteria</taxon>
        <taxon>Bacillati</taxon>
        <taxon>Bacillota</taxon>
        <taxon>Bacilli</taxon>
        <taxon>Bacillales</taxon>
        <taxon>Thermoactinomycetaceae</taxon>
        <taxon>Laceyella</taxon>
    </lineage>
</organism>
<dbReference type="InterPro" id="IPR000100">
    <property type="entry name" value="RNase_P"/>
</dbReference>
<dbReference type="GO" id="GO:0000049">
    <property type="term" value="F:tRNA binding"/>
    <property type="evidence" value="ECO:0007669"/>
    <property type="project" value="UniProtKB-UniRule"/>
</dbReference>
<dbReference type="InterPro" id="IPR014721">
    <property type="entry name" value="Ribsml_uS5_D2-typ_fold_subgr"/>
</dbReference>
<evidence type="ECO:0000256" key="2">
    <source>
        <dbReference type="ARBA" id="ARBA00022694"/>
    </source>
</evidence>
<keyword evidence="2 7" id="KW-0819">tRNA processing</keyword>
<dbReference type="SUPFAM" id="SSF54211">
    <property type="entry name" value="Ribosomal protein S5 domain 2-like"/>
    <property type="match status" value="1"/>
</dbReference>
<dbReference type="InterPro" id="IPR020568">
    <property type="entry name" value="Ribosomal_Su5_D2-typ_SF"/>
</dbReference>
<dbReference type="HAMAP" id="MF_00227">
    <property type="entry name" value="RNase_P"/>
    <property type="match status" value="1"/>
</dbReference>
<dbReference type="NCBIfam" id="TIGR00188">
    <property type="entry name" value="rnpA"/>
    <property type="match status" value="1"/>
</dbReference>
<proteinExistence type="inferred from homology"/>
<dbReference type="AlphaFoldDB" id="A0AA46AG77"/>
<dbReference type="EMBL" id="FXTU01000005">
    <property type="protein sequence ID" value="SMP25690.1"/>
    <property type="molecule type" value="Genomic_DNA"/>
</dbReference>
<dbReference type="RefSeq" id="WP_102993722.1">
    <property type="nucleotide sequence ID" value="NZ_FXTU01000005.1"/>
</dbReference>
<keyword evidence="4 7" id="KW-0255">Endonuclease</keyword>
<protein>
    <recommendedName>
        <fullName evidence="7 8">Ribonuclease P protein component</fullName>
        <shortName evidence="7">RNase P protein</shortName>
        <shortName evidence="7">RNaseP protein</shortName>
        <ecNumber evidence="7 8">3.1.26.5</ecNumber>
    </recommendedName>
    <alternativeName>
        <fullName evidence="7">Protein C5</fullName>
    </alternativeName>
</protein>
<comment type="caution">
    <text evidence="9">The sequence shown here is derived from an EMBL/GenBank/DDBJ whole genome shotgun (WGS) entry which is preliminary data.</text>
</comment>
<dbReference type="Pfam" id="PF00825">
    <property type="entry name" value="Ribonuclease_P"/>
    <property type="match status" value="1"/>
</dbReference>
<comment type="similarity">
    <text evidence="7">Belongs to the RnpA family.</text>
</comment>
<evidence type="ECO:0000256" key="5">
    <source>
        <dbReference type="ARBA" id="ARBA00022801"/>
    </source>
</evidence>
<dbReference type="GO" id="GO:0030677">
    <property type="term" value="C:ribonuclease P complex"/>
    <property type="evidence" value="ECO:0007669"/>
    <property type="project" value="TreeGrafter"/>
</dbReference>
<comment type="catalytic activity">
    <reaction evidence="7">
        <text>Endonucleolytic cleavage of RNA, removing 5'-extranucleotides from tRNA precursor.</text>
        <dbReference type="EC" id="3.1.26.5"/>
    </reaction>
</comment>
<keyword evidence="5 7" id="KW-0378">Hydrolase</keyword>
<dbReference type="GO" id="GO:0042781">
    <property type="term" value="F:3'-tRNA processing endoribonuclease activity"/>
    <property type="evidence" value="ECO:0007669"/>
    <property type="project" value="TreeGrafter"/>
</dbReference>
<evidence type="ECO:0000256" key="3">
    <source>
        <dbReference type="ARBA" id="ARBA00022722"/>
    </source>
</evidence>
<name>A0AA46AG77_9BACL</name>
<sequence>MQQEYRLKRRNDFTRVFRAGHSVANRQFVVVMYARKDEGLPRIGVSVSKKVGNAVVRNRVKRLIKEAMRAWISHLQPHTDFVVIARNPAKDMDYHQVRSSLYHVLNKGKAFAKKPPHPLSK</sequence>
<evidence type="ECO:0000256" key="1">
    <source>
        <dbReference type="ARBA" id="ARBA00002663"/>
    </source>
</evidence>
<dbReference type="GO" id="GO:0004526">
    <property type="term" value="F:ribonuclease P activity"/>
    <property type="evidence" value="ECO:0007669"/>
    <property type="project" value="UniProtKB-UniRule"/>
</dbReference>
<dbReference type="PANTHER" id="PTHR33992:SF1">
    <property type="entry name" value="RIBONUCLEASE P PROTEIN COMPONENT"/>
    <property type="match status" value="1"/>
</dbReference>
<evidence type="ECO:0000256" key="4">
    <source>
        <dbReference type="ARBA" id="ARBA00022759"/>
    </source>
</evidence>
<comment type="subunit">
    <text evidence="7">Consists of a catalytic RNA component (M1 or rnpB) and a protein subunit.</text>
</comment>
<evidence type="ECO:0000313" key="10">
    <source>
        <dbReference type="Proteomes" id="UP001157946"/>
    </source>
</evidence>
<accession>A0AA46AG77</accession>
<keyword evidence="3 7" id="KW-0540">Nuclease</keyword>
<comment type="function">
    <text evidence="1 7">RNaseP catalyzes the removal of the 5'-leader sequence from pre-tRNA to produce the mature 5'-terminus. It can also cleave other RNA substrates such as 4.5S RNA. The protein component plays an auxiliary but essential role in vivo by binding to the 5'-leader sequence and broadening the substrate specificity of the ribozyme.</text>
</comment>
<gene>
    <name evidence="7" type="primary">rnpA</name>
    <name evidence="9" type="ORF">SAMN06265361_10550</name>
</gene>
<reference evidence="9" key="1">
    <citation type="submission" date="2017-05" db="EMBL/GenBank/DDBJ databases">
        <authorList>
            <person name="Varghese N."/>
            <person name="Submissions S."/>
        </authorList>
    </citation>
    <scope>NUCLEOTIDE SEQUENCE</scope>
    <source>
        <strain evidence="9">DSM 45262</strain>
    </source>
</reference>
<dbReference type="GO" id="GO:0001682">
    <property type="term" value="P:tRNA 5'-leader removal"/>
    <property type="evidence" value="ECO:0007669"/>
    <property type="project" value="UniProtKB-UniRule"/>
</dbReference>
<keyword evidence="10" id="KW-1185">Reference proteome</keyword>
<keyword evidence="6 7" id="KW-0694">RNA-binding</keyword>
<evidence type="ECO:0000256" key="6">
    <source>
        <dbReference type="ARBA" id="ARBA00022884"/>
    </source>
</evidence>
<dbReference type="PROSITE" id="PS00648">
    <property type="entry name" value="RIBONUCLEASE_P"/>
    <property type="match status" value="1"/>
</dbReference>
<evidence type="ECO:0000313" key="9">
    <source>
        <dbReference type="EMBL" id="SMP25690.1"/>
    </source>
</evidence>
<evidence type="ECO:0000256" key="8">
    <source>
        <dbReference type="NCBIfam" id="TIGR00188"/>
    </source>
</evidence>
<dbReference type="Gene3D" id="3.30.230.10">
    <property type="match status" value="1"/>
</dbReference>
<evidence type="ECO:0000256" key="7">
    <source>
        <dbReference type="HAMAP-Rule" id="MF_00227"/>
    </source>
</evidence>
<dbReference type="InterPro" id="IPR020539">
    <property type="entry name" value="RNase_P_CS"/>
</dbReference>
<dbReference type="Proteomes" id="UP001157946">
    <property type="component" value="Unassembled WGS sequence"/>
</dbReference>